<dbReference type="InterPro" id="IPR027417">
    <property type="entry name" value="P-loop_NTPase"/>
</dbReference>
<accession>J3NCT4</accession>
<dbReference type="EnsemblPlants" id="OB12G17920.1">
    <property type="protein sequence ID" value="OB12G17920.1"/>
    <property type="gene ID" value="OB12G17920"/>
</dbReference>
<evidence type="ECO:0000313" key="5">
    <source>
        <dbReference type="EnsemblPlants" id="OB12G17920.1"/>
    </source>
</evidence>
<evidence type="ECO:0000313" key="6">
    <source>
        <dbReference type="Proteomes" id="UP000006038"/>
    </source>
</evidence>
<dbReference type="CDD" id="cd18793">
    <property type="entry name" value="SF2_C_SNF"/>
    <property type="match status" value="1"/>
</dbReference>
<proteinExistence type="predicted"/>
<protein>
    <submittedName>
        <fullName evidence="5">Chromatin-remodeling complex ATPase</fullName>
    </submittedName>
</protein>
<organism evidence="5">
    <name type="scientific">Oryza brachyantha</name>
    <name type="common">malo sina</name>
    <dbReference type="NCBI Taxonomy" id="4533"/>
    <lineage>
        <taxon>Eukaryota</taxon>
        <taxon>Viridiplantae</taxon>
        <taxon>Streptophyta</taxon>
        <taxon>Embryophyta</taxon>
        <taxon>Tracheophyta</taxon>
        <taxon>Spermatophyta</taxon>
        <taxon>Magnoliopsida</taxon>
        <taxon>Liliopsida</taxon>
        <taxon>Poales</taxon>
        <taxon>Poaceae</taxon>
        <taxon>BOP clade</taxon>
        <taxon>Oryzoideae</taxon>
        <taxon>Oryzeae</taxon>
        <taxon>Oryzinae</taxon>
        <taxon>Oryza</taxon>
    </lineage>
</organism>
<dbReference type="eggNOG" id="KOG0385">
    <property type="taxonomic scope" value="Eukaryota"/>
</dbReference>
<feature type="domain" description="Helicase C-terminal" evidence="4">
    <location>
        <begin position="1"/>
        <end position="140"/>
    </location>
</feature>
<dbReference type="InterPro" id="IPR049730">
    <property type="entry name" value="SNF2/RAD54-like_C"/>
</dbReference>
<reference evidence="5" key="1">
    <citation type="journal article" date="2013" name="Nat. Commun.">
        <title>Whole-genome sequencing of Oryza brachyantha reveals mechanisms underlying Oryza genome evolution.</title>
        <authorList>
            <person name="Chen J."/>
            <person name="Huang Q."/>
            <person name="Gao D."/>
            <person name="Wang J."/>
            <person name="Lang Y."/>
            <person name="Liu T."/>
            <person name="Li B."/>
            <person name="Bai Z."/>
            <person name="Luis Goicoechea J."/>
            <person name="Liang C."/>
            <person name="Chen C."/>
            <person name="Zhang W."/>
            <person name="Sun S."/>
            <person name="Liao Y."/>
            <person name="Zhang X."/>
            <person name="Yang L."/>
            <person name="Song C."/>
            <person name="Wang M."/>
            <person name="Shi J."/>
            <person name="Liu G."/>
            <person name="Liu J."/>
            <person name="Zhou H."/>
            <person name="Zhou W."/>
            <person name="Yu Q."/>
            <person name="An N."/>
            <person name="Chen Y."/>
            <person name="Cai Q."/>
            <person name="Wang B."/>
            <person name="Liu B."/>
            <person name="Min J."/>
            <person name="Huang Y."/>
            <person name="Wu H."/>
            <person name="Li Z."/>
            <person name="Zhang Y."/>
            <person name="Yin Y."/>
            <person name="Song W."/>
            <person name="Jiang J."/>
            <person name="Jackson S.A."/>
            <person name="Wing R.A."/>
            <person name="Wang J."/>
            <person name="Chen M."/>
        </authorList>
    </citation>
    <scope>NUCLEOTIDE SEQUENCE [LARGE SCALE GENOMIC DNA]</scope>
    <source>
        <strain evidence="5">cv. IRGC 101232</strain>
    </source>
</reference>
<dbReference type="SMART" id="SM00490">
    <property type="entry name" value="HELICc"/>
    <property type="match status" value="1"/>
</dbReference>
<keyword evidence="3" id="KW-0472">Membrane</keyword>
<evidence type="ECO:0000256" key="2">
    <source>
        <dbReference type="ARBA" id="ARBA00023242"/>
    </source>
</evidence>
<dbReference type="GO" id="GO:0034728">
    <property type="term" value="P:nucleosome organization"/>
    <property type="evidence" value="ECO:0007669"/>
    <property type="project" value="TreeGrafter"/>
</dbReference>
<keyword evidence="3" id="KW-1133">Transmembrane helix</keyword>
<dbReference type="HOGENOM" id="CLU_714515_0_0_1"/>
<name>J3NCT4_ORYBR</name>
<evidence type="ECO:0000256" key="3">
    <source>
        <dbReference type="SAM" id="Phobius"/>
    </source>
</evidence>
<dbReference type="GO" id="GO:0140658">
    <property type="term" value="F:ATP-dependent chromatin remodeler activity"/>
    <property type="evidence" value="ECO:0007669"/>
    <property type="project" value="TreeGrafter"/>
</dbReference>
<feature type="transmembrane region" description="Helical" evidence="3">
    <location>
        <begin position="46"/>
        <end position="71"/>
    </location>
</feature>
<dbReference type="Gramene" id="OB12G17920.1">
    <property type="protein sequence ID" value="OB12G17920.1"/>
    <property type="gene ID" value="OB12G17920"/>
</dbReference>
<keyword evidence="6" id="KW-1185">Reference proteome</keyword>
<dbReference type="STRING" id="4533.J3NCT4"/>
<evidence type="ECO:0000256" key="1">
    <source>
        <dbReference type="ARBA" id="ARBA00022801"/>
    </source>
</evidence>
<keyword evidence="1" id="KW-0378">Hydrolase</keyword>
<keyword evidence="2" id="KW-0539">Nucleus</keyword>
<dbReference type="GO" id="GO:0042393">
    <property type="term" value="F:histone binding"/>
    <property type="evidence" value="ECO:0007669"/>
    <property type="project" value="TreeGrafter"/>
</dbReference>
<reference evidence="5" key="2">
    <citation type="submission" date="2013-04" db="UniProtKB">
        <authorList>
            <consortium name="EnsemblPlants"/>
        </authorList>
    </citation>
    <scope>IDENTIFICATION</scope>
</reference>
<dbReference type="GO" id="GO:0003677">
    <property type="term" value="F:DNA binding"/>
    <property type="evidence" value="ECO:0007669"/>
    <property type="project" value="TreeGrafter"/>
</dbReference>
<dbReference type="SUPFAM" id="SSF52540">
    <property type="entry name" value="P-loop containing nucleoside triphosphate hydrolases"/>
    <property type="match status" value="1"/>
</dbReference>
<evidence type="ECO:0000259" key="4">
    <source>
        <dbReference type="PROSITE" id="PS51194"/>
    </source>
</evidence>
<dbReference type="Proteomes" id="UP000006038">
    <property type="component" value="Chromosome 12"/>
</dbReference>
<dbReference type="InterPro" id="IPR001650">
    <property type="entry name" value="Helicase_C-like"/>
</dbReference>
<dbReference type="Pfam" id="PF00271">
    <property type="entry name" value="Helicase_C"/>
    <property type="match status" value="1"/>
</dbReference>
<dbReference type="PANTHER" id="PTHR45623">
    <property type="entry name" value="CHROMODOMAIN-HELICASE-DNA-BINDING PROTEIN 3-RELATED-RELATED"/>
    <property type="match status" value="1"/>
</dbReference>
<dbReference type="PROSITE" id="PS51194">
    <property type="entry name" value="HELICASE_CTER"/>
    <property type="match status" value="1"/>
</dbReference>
<dbReference type="GO" id="GO:0005634">
    <property type="term" value="C:nucleus"/>
    <property type="evidence" value="ECO:0007669"/>
    <property type="project" value="TreeGrafter"/>
</dbReference>
<dbReference type="Gene3D" id="3.40.50.300">
    <property type="entry name" value="P-loop containing nucleotide triphosphate hydrolases"/>
    <property type="match status" value="2"/>
</dbReference>
<dbReference type="AlphaFoldDB" id="J3NCT4"/>
<sequence length="387" mass="43898">MTRLLDILEDYLMYKGYQYCRIDGDTGGQDRDASIKAFNKLSSEKFVFLLSTRAGGLAINLATAYVVVLYASDWMMKTKFQYTIEEKVIKRAYKKLALDALVIQQGQLAKQKCMFLLHLSIRMTCCRFGTEMVFSSKDSTITDEDIDRIIAKGEETTAEVDAKMKRFTEDAIKIKMDDIAELYDFDDDKEENKLDFKKLVGDNWIEPPRRERKRNYSESEFFKQALLQGMISSSSTTKGLMNIYTEKCTGLGVAFSMNNVDESEDFVQGLLLRGSYTRKTNPGALPSLVSYGCRSECTPFVKVRRLRSGPLAARVIYQENQLRCIAFANVVWLLVKMHTFCESPKTLFRASCCEGHIPGKPTQSPKTSFRASCCEGPIPGKPTQNSR</sequence>
<dbReference type="PANTHER" id="PTHR45623:SF49">
    <property type="entry name" value="SWI_SNF-RELATED MATRIX-ASSOCIATED ACTIN-DEPENDENT REGULATOR OF CHROMATIN SUBFAMILY A MEMBER 5"/>
    <property type="match status" value="1"/>
</dbReference>
<dbReference type="GO" id="GO:0000785">
    <property type="term" value="C:chromatin"/>
    <property type="evidence" value="ECO:0007669"/>
    <property type="project" value="TreeGrafter"/>
</dbReference>
<keyword evidence="3" id="KW-0812">Transmembrane</keyword>
<dbReference type="GO" id="GO:0016887">
    <property type="term" value="F:ATP hydrolysis activity"/>
    <property type="evidence" value="ECO:0007669"/>
    <property type="project" value="TreeGrafter"/>
</dbReference>
<dbReference type="GO" id="GO:0003682">
    <property type="term" value="F:chromatin binding"/>
    <property type="evidence" value="ECO:0007669"/>
    <property type="project" value="TreeGrafter"/>
</dbReference>